<keyword evidence="4" id="KW-1185">Reference proteome</keyword>
<dbReference type="InParanoid" id="F0VBA3"/>
<dbReference type="EMBL" id="LN714484">
    <property type="protein sequence ID" value="CEL68189.1"/>
    <property type="molecule type" value="Genomic_DNA"/>
</dbReference>
<dbReference type="Proteomes" id="UP000007494">
    <property type="component" value="Chromosome IX"/>
</dbReference>
<proteinExistence type="predicted"/>
<reference evidence="3" key="4">
    <citation type="journal article" date="2015" name="PLoS ONE">
        <title>Comprehensive Evaluation of Toxoplasma gondii VEG and Neospora caninum LIV Genomes with Tachyzoite Stage Transcriptome and Proteome Defines Novel Transcript Features.</title>
        <authorList>
            <person name="Ramaprasad A."/>
            <person name="Mourier T."/>
            <person name="Naeem R."/>
            <person name="Malas T.B."/>
            <person name="Moussa E."/>
            <person name="Panigrahi A."/>
            <person name="Vermont S.J."/>
            <person name="Otto T.D."/>
            <person name="Wastling J."/>
            <person name="Pain A."/>
        </authorList>
    </citation>
    <scope>NUCLEOTIDE SEQUENCE</scope>
    <source>
        <strain evidence="3">Liverpool</strain>
    </source>
</reference>
<gene>
    <name evidence="3" type="ORF">BN1204_039620</name>
    <name evidence="2" type="ORF">NCLIV_039620</name>
</gene>
<evidence type="ECO:0000313" key="4">
    <source>
        <dbReference type="Proteomes" id="UP000007494"/>
    </source>
</evidence>
<evidence type="ECO:0000256" key="1">
    <source>
        <dbReference type="SAM" id="MobiDB-lite"/>
    </source>
</evidence>
<reference evidence="2" key="1">
    <citation type="submission" date="2011-02" db="EMBL/GenBank/DDBJ databases">
        <authorList>
            <person name="Aslett M."/>
        </authorList>
    </citation>
    <scope>NUCLEOTIDE SEQUENCE</scope>
    <source>
        <strain evidence="2">Liverpool</strain>
    </source>
</reference>
<evidence type="ECO:0000313" key="3">
    <source>
        <dbReference type="EMBL" id="CEL68189.1"/>
    </source>
</evidence>
<evidence type="ECO:0000313" key="2">
    <source>
        <dbReference type="EMBL" id="CBZ50887.1"/>
    </source>
</evidence>
<dbReference type="eggNOG" id="ENOG502R0BH">
    <property type="taxonomic scope" value="Eukaryota"/>
</dbReference>
<accession>F0VBA3</accession>
<protein>
    <submittedName>
        <fullName evidence="2">Uncharacterized protein</fullName>
    </submittedName>
</protein>
<dbReference type="AlphaFoldDB" id="F0VBA3"/>
<dbReference type="EMBL" id="FR823385">
    <property type="protein sequence ID" value="CBZ50887.1"/>
    <property type="molecule type" value="Genomic_DNA"/>
</dbReference>
<dbReference type="RefSeq" id="XP_003880920.1">
    <property type="nucleotide sequence ID" value="XM_003880871.1"/>
</dbReference>
<feature type="region of interest" description="Disordered" evidence="1">
    <location>
        <begin position="50"/>
        <end position="70"/>
    </location>
</feature>
<feature type="compositionally biased region" description="Basic and acidic residues" evidence="1">
    <location>
        <begin position="161"/>
        <end position="191"/>
    </location>
</feature>
<dbReference type="VEuPathDB" id="ToxoDB:NCLIV_039620"/>
<dbReference type="OMA" id="VHYNYYE"/>
<sequence>MATPYPPQYAYPAAESEAWGDAQRGYAQMQNEGYYQQQYAGQESWQTGYYGQDGQAAQNFSQPAMEQETLNQDQLRQQYEQMQQEYEQQCAQQAWSEQSGEAPEEMSPLSNSVYLPQPAMFGHMTKPIPQARFHAGYHYAPGISVHYNYYEAAEYTARLEKDRQEAAEKQDEKEGEKGDRKESTEKQEEQALKPLITSKHRLSSGQAYVN</sequence>
<reference evidence="4" key="3">
    <citation type="journal article" date="2012" name="PLoS Pathog.">
        <title>Comparative genomics of the apicomplexan parasites Toxoplasma gondii and Neospora caninum: Coccidia differing in host range and transmission strategy.</title>
        <authorList>
            <person name="Reid A.J."/>
            <person name="Vermont S.J."/>
            <person name="Cotton J.A."/>
            <person name="Harris D."/>
            <person name="Hill-Cawthorne G.A."/>
            <person name="Konen-Waisman S."/>
            <person name="Latham S.M."/>
            <person name="Mourier T."/>
            <person name="Norton R."/>
            <person name="Quail M.A."/>
            <person name="Sanders M."/>
            <person name="Shanmugam D."/>
            <person name="Sohal A."/>
            <person name="Wasmuth J.D."/>
            <person name="Brunk B."/>
            <person name="Grigg M.E."/>
            <person name="Howard J.C."/>
            <person name="Parkinson J."/>
            <person name="Roos D.S."/>
            <person name="Trees A.J."/>
            <person name="Berriman M."/>
            <person name="Pain A."/>
            <person name="Wastling J.M."/>
        </authorList>
    </citation>
    <scope>NUCLEOTIDE SEQUENCE [LARGE SCALE GENOMIC DNA]</scope>
    <source>
        <strain evidence="4">Liverpool</strain>
    </source>
</reference>
<name>F0VBA3_NEOCL</name>
<feature type="region of interest" description="Disordered" evidence="1">
    <location>
        <begin position="161"/>
        <end position="210"/>
    </location>
</feature>
<organism evidence="2 4">
    <name type="scientific">Neospora caninum (strain Liverpool)</name>
    <dbReference type="NCBI Taxonomy" id="572307"/>
    <lineage>
        <taxon>Eukaryota</taxon>
        <taxon>Sar</taxon>
        <taxon>Alveolata</taxon>
        <taxon>Apicomplexa</taxon>
        <taxon>Conoidasida</taxon>
        <taxon>Coccidia</taxon>
        <taxon>Eucoccidiorida</taxon>
        <taxon>Eimeriorina</taxon>
        <taxon>Sarcocystidae</taxon>
        <taxon>Neospora</taxon>
    </lineage>
</organism>
<dbReference type="OrthoDB" id="10371299at2759"/>
<feature type="region of interest" description="Disordered" evidence="1">
    <location>
        <begin position="90"/>
        <end position="111"/>
    </location>
</feature>
<reference evidence="2" key="2">
    <citation type="submission" date="2011-03" db="EMBL/GenBank/DDBJ databases">
        <title>Comparative genomics and transcriptomics of Neospora caninum and Toxoplasma gondii.</title>
        <authorList>
            <person name="Reid A.J."/>
            <person name="Sohal A."/>
            <person name="Harris D."/>
            <person name="Quail M."/>
            <person name="Sanders M."/>
            <person name="Berriman M."/>
            <person name="Wastling J.M."/>
            <person name="Pain A."/>
        </authorList>
    </citation>
    <scope>NUCLEOTIDE SEQUENCE</scope>
    <source>
        <strain evidence="2">Liverpool</strain>
    </source>
</reference>
<dbReference type="GeneID" id="13439873"/>